<evidence type="ECO:0000259" key="4">
    <source>
        <dbReference type="PROSITE" id="PS51037"/>
    </source>
</evidence>
<dbReference type="InterPro" id="IPR055129">
    <property type="entry name" value="YEATS_dom"/>
</dbReference>
<comment type="subcellular location">
    <subcellularLocation>
        <location evidence="2">Nucleus</location>
    </subcellularLocation>
</comment>
<feature type="chain" id="PRO_5034656400" description="YEATS domain-containing protein" evidence="3">
    <location>
        <begin position="21"/>
        <end position="377"/>
    </location>
</feature>
<feature type="signal peptide" evidence="3">
    <location>
        <begin position="1"/>
        <end position="20"/>
    </location>
</feature>
<dbReference type="EMBL" id="WIGN01000074">
    <property type="protein sequence ID" value="KAF6811412.1"/>
    <property type="molecule type" value="Genomic_DNA"/>
</dbReference>
<dbReference type="GO" id="GO:0005634">
    <property type="term" value="C:nucleus"/>
    <property type="evidence" value="ECO:0007669"/>
    <property type="project" value="UniProtKB-SubCell"/>
</dbReference>
<keyword evidence="3" id="KW-0732">Signal</keyword>
<comment type="caution">
    <text evidence="5">The sequence shown here is derived from an EMBL/GenBank/DDBJ whole genome shotgun (WGS) entry which is preliminary data.</text>
</comment>
<sequence length="377" mass="41423">MDALSISTGCLALITAVAQAGSGIASFVTTCREARQDLAAVSAELAELGVTLTILKNDTDDDAPARLPEDLRRRICDLIANCDGVIVELAALLEKHRGGGTINSAARWALSGKKEAAKIKASLEAHKGALALVVEATTLHMATVAATDIGKVAVESSLIKQYTMKIVEQLAKQDEILEQIAWIRGVISQRSPESQDRTLVLDGYLDTLTNYAGSVCGDSVADEIAEEMRRGSDTDRTGTTWTMLDLAPIKPLVTFNDQPDPMTLVIGNTHRLVTPKEGTENRHLWSFYVKASGEEIIQEMRIGLHRTFSPPHVLLTTPPYKITRIGWGYFIIDVTIWLKPGYRWCEGNKRSLYLEWKLDFKGVGSSQSYEYTVTQDQ</sequence>
<dbReference type="InterPro" id="IPR038704">
    <property type="entry name" value="YEAST_sf"/>
</dbReference>
<gene>
    <name evidence="5" type="ORF">CSOJ01_05704</name>
</gene>
<evidence type="ECO:0000313" key="6">
    <source>
        <dbReference type="Proteomes" id="UP000652219"/>
    </source>
</evidence>
<dbReference type="Gene3D" id="2.60.40.1970">
    <property type="entry name" value="YEATS domain"/>
    <property type="match status" value="1"/>
</dbReference>
<dbReference type="Proteomes" id="UP000652219">
    <property type="component" value="Unassembled WGS sequence"/>
</dbReference>
<evidence type="ECO:0000256" key="2">
    <source>
        <dbReference type="PROSITE-ProRule" id="PRU00376"/>
    </source>
</evidence>
<dbReference type="Pfam" id="PF03366">
    <property type="entry name" value="YEATS"/>
    <property type="match status" value="1"/>
</dbReference>
<accession>A0A8H6MWC4</accession>
<evidence type="ECO:0000256" key="3">
    <source>
        <dbReference type="SAM" id="SignalP"/>
    </source>
</evidence>
<reference evidence="5 6" key="1">
    <citation type="journal article" date="2020" name="Phytopathology">
        <title>Genome Sequence Resources of Colletotrichum truncatum, C. plurivorum, C. musicola, and C. sojae: Four Species Pathogenic to Soybean (Glycine max).</title>
        <authorList>
            <person name="Rogerio F."/>
            <person name="Boufleur T.R."/>
            <person name="Ciampi-Guillardi M."/>
            <person name="Sukno S.A."/>
            <person name="Thon M.R."/>
            <person name="Massola Junior N.S."/>
            <person name="Baroncelli R."/>
        </authorList>
    </citation>
    <scope>NUCLEOTIDE SEQUENCE [LARGE SCALE GENOMIC DNA]</scope>
    <source>
        <strain evidence="5 6">LFN0009</strain>
    </source>
</reference>
<dbReference type="PROSITE" id="PS51037">
    <property type="entry name" value="YEATS"/>
    <property type="match status" value="1"/>
</dbReference>
<evidence type="ECO:0000256" key="1">
    <source>
        <dbReference type="ARBA" id="ARBA00023242"/>
    </source>
</evidence>
<protein>
    <recommendedName>
        <fullName evidence="4">YEATS domain-containing protein</fullName>
    </recommendedName>
</protein>
<evidence type="ECO:0000313" key="5">
    <source>
        <dbReference type="EMBL" id="KAF6811412.1"/>
    </source>
</evidence>
<name>A0A8H6MWC4_9PEZI</name>
<organism evidence="5 6">
    <name type="scientific">Colletotrichum sojae</name>
    <dbReference type="NCBI Taxonomy" id="2175907"/>
    <lineage>
        <taxon>Eukaryota</taxon>
        <taxon>Fungi</taxon>
        <taxon>Dikarya</taxon>
        <taxon>Ascomycota</taxon>
        <taxon>Pezizomycotina</taxon>
        <taxon>Sordariomycetes</taxon>
        <taxon>Hypocreomycetidae</taxon>
        <taxon>Glomerellales</taxon>
        <taxon>Glomerellaceae</taxon>
        <taxon>Colletotrichum</taxon>
        <taxon>Colletotrichum orchidearum species complex</taxon>
    </lineage>
</organism>
<keyword evidence="1 2" id="KW-0539">Nucleus</keyword>
<keyword evidence="6" id="KW-1185">Reference proteome</keyword>
<feature type="domain" description="YEATS" evidence="4">
    <location>
        <begin position="254"/>
        <end position="377"/>
    </location>
</feature>
<proteinExistence type="predicted"/>
<dbReference type="AlphaFoldDB" id="A0A8H6MWC4"/>